<dbReference type="Proteomes" id="UP001366166">
    <property type="component" value="Chromosome"/>
</dbReference>
<evidence type="ECO:0000256" key="1">
    <source>
        <dbReference type="SAM" id="SignalP"/>
    </source>
</evidence>
<feature type="chain" id="PRO_5043885622" evidence="1">
    <location>
        <begin position="34"/>
        <end position="415"/>
    </location>
</feature>
<evidence type="ECO:0000313" key="3">
    <source>
        <dbReference type="EMBL" id="BEQ15822.1"/>
    </source>
</evidence>
<dbReference type="KEGG" id="dmp:FAK_28880"/>
<reference evidence="4" key="1">
    <citation type="journal article" date="2023" name="Arch. Microbiol.">
        <title>Desulfoferula mesophilus gen. nov. sp. nov., a mesophilic sulfate-reducing bacterium isolated from a brackish lake sediment.</title>
        <authorList>
            <person name="Watanabe T."/>
            <person name="Yabe T."/>
            <person name="Tsuji J.M."/>
            <person name="Fukui M."/>
        </authorList>
    </citation>
    <scope>NUCLEOTIDE SEQUENCE [LARGE SCALE GENOMIC DNA]</scope>
    <source>
        <strain evidence="4">12FAK</strain>
    </source>
</reference>
<sequence length="415" mass="45113">MVRRLVVFGRLAPVAAFFLVLACLAGAAIPALAGPTTLDKTQLARMLGGGWTPRLAAGYTLELRHDRLGRMRLEPTIIPSLQAQADNLLKPLKSHRAAVVVLEPSSGKVLVLSGVRRGRLDPGVALDATAPAASLFKVVTAAAALEETGLDPDSRLGYVGRAHTLYRFQLKEKPRYRPQQVTLAKSFASSNNPIFARLGIYQVGGRILTNYAHSLGFEKKLPFELPLNSSCLVKPASSYGVGEMASGYNRVTSMSPLHAALVVSTFLNGGRLPEPYIVKRLSSADGMTYYLGKPHLGPPIISPETCDQMQRLFEATVEVGTARKAFRRLNRDKVLKNLELGGKTGTIRGPDRSELFEWFAGYGHDPESGHTLAVAVLVVHGKVRYANPKRLARRMLQEAFRSGTLYADKKPGAIH</sequence>
<keyword evidence="1" id="KW-0732">Signal</keyword>
<organism evidence="3 4">
    <name type="scientific">Desulfoferula mesophila</name>
    <dbReference type="NCBI Taxonomy" id="3058419"/>
    <lineage>
        <taxon>Bacteria</taxon>
        <taxon>Pseudomonadati</taxon>
        <taxon>Thermodesulfobacteriota</taxon>
        <taxon>Desulfarculia</taxon>
        <taxon>Desulfarculales</taxon>
        <taxon>Desulfarculaceae</taxon>
        <taxon>Desulfoferula</taxon>
    </lineage>
</organism>
<proteinExistence type="predicted"/>
<accession>A0AAU9F496</accession>
<gene>
    <name evidence="3" type="ORF">FAK_28880</name>
</gene>
<name>A0AAU9F496_9BACT</name>
<dbReference type="EMBL" id="AP028679">
    <property type="protein sequence ID" value="BEQ15822.1"/>
    <property type="molecule type" value="Genomic_DNA"/>
</dbReference>
<evidence type="ECO:0000259" key="2">
    <source>
        <dbReference type="Pfam" id="PF00905"/>
    </source>
</evidence>
<feature type="signal peptide" evidence="1">
    <location>
        <begin position="1"/>
        <end position="33"/>
    </location>
</feature>
<dbReference type="PANTHER" id="PTHR30627">
    <property type="entry name" value="PEPTIDOGLYCAN D,D-TRANSPEPTIDASE"/>
    <property type="match status" value="1"/>
</dbReference>
<keyword evidence="4" id="KW-1185">Reference proteome</keyword>
<dbReference type="InterPro" id="IPR050515">
    <property type="entry name" value="Beta-lactam/transpept"/>
</dbReference>
<dbReference type="PANTHER" id="PTHR30627:SF2">
    <property type="entry name" value="PEPTIDOGLYCAN D,D-TRANSPEPTIDASE MRDA"/>
    <property type="match status" value="1"/>
</dbReference>
<dbReference type="GO" id="GO:0005886">
    <property type="term" value="C:plasma membrane"/>
    <property type="evidence" value="ECO:0007669"/>
    <property type="project" value="TreeGrafter"/>
</dbReference>
<dbReference type="RefSeq" id="WP_338600809.1">
    <property type="nucleotide sequence ID" value="NZ_AP028679.1"/>
</dbReference>
<dbReference type="InterPro" id="IPR012338">
    <property type="entry name" value="Beta-lactam/transpept-like"/>
</dbReference>
<dbReference type="SUPFAM" id="SSF56601">
    <property type="entry name" value="beta-lactamase/transpeptidase-like"/>
    <property type="match status" value="1"/>
</dbReference>
<dbReference type="AlphaFoldDB" id="A0AAU9F496"/>
<dbReference type="Pfam" id="PF00905">
    <property type="entry name" value="Transpeptidase"/>
    <property type="match status" value="1"/>
</dbReference>
<dbReference type="GO" id="GO:0071555">
    <property type="term" value="P:cell wall organization"/>
    <property type="evidence" value="ECO:0007669"/>
    <property type="project" value="TreeGrafter"/>
</dbReference>
<dbReference type="GO" id="GO:0008658">
    <property type="term" value="F:penicillin binding"/>
    <property type="evidence" value="ECO:0007669"/>
    <property type="project" value="InterPro"/>
</dbReference>
<evidence type="ECO:0000313" key="4">
    <source>
        <dbReference type="Proteomes" id="UP001366166"/>
    </source>
</evidence>
<dbReference type="InterPro" id="IPR001460">
    <property type="entry name" value="PCN-bd_Tpept"/>
</dbReference>
<protein>
    <submittedName>
        <fullName evidence="3">Penicillin-binding protein</fullName>
    </submittedName>
</protein>
<dbReference type="GO" id="GO:0071972">
    <property type="term" value="F:peptidoglycan L,D-transpeptidase activity"/>
    <property type="evidence" value="ECO:0007669"/>
    <property type="project" value="TreeGrafter"/>
</dbReference>
<feature type="domain" description="Penicillin-binding protein transpeptidase" evidence="2">
    <location>
        <begin position="98"/>
        <end position="387"/>
    </location>
</feature>
<dbReference type="Gene3D" id="3.40.710.10">
    <property type="entry name" value="DD-peptidase/beta-lactamase superfamily"/>
    <property type="match status" value="1"/>
</dbReference>
<dbReference type="PROSITE" id="PS51257">
    <property type="entry name" value="PROKAR_LIPOPROTEIN"/>
    <property type="match status" value="1"/>
</dbReference>